<gene>
    <name evidence="2" type="ORF">ENM66_02385</name>
</gene>
<proteinExistence type="predicted"/>
<reference evidence="2" key="1">
    <citation type="journal article" date="2020" name="mSystems">
        <title>Genome- and Community-Level Interaction Insights into Carbon Utilization and Element Cycling Functions of Hydrothermarchaeota in Hydrothermal Sediment.</title>
        <authorList>
            <person name="Zhou Z."/>
            <person name="Liu Y."/>
            <person name="Xu W."/>
            <person name="Pan J."/>
            <person name="Luo Z.H."/>
            <person name="Li M."/>
        </authorList>
    </citation>
    <scope>NUCLEOTIDE SEQUENCE [LARGE SCALE GENOMIC DNA]</scope>
    <source>
        <strain evidence="2">SpSt-1105</strain>
    </source>
</reference>
<protein>
    <submittedName>
        <fullName evidence="2">Uncharacterized protein</fullName>
    </submittedName>
</protein>
<name>A0A7J3Z614_9CREN</name>
<evidence type="ECO:0000313" key="2">
    <source>
        <dbReference type="EMBL" id="HHQ50180.1"/>
    </source>
</evidence>
<evidence type="ECO:0000256" key="1">
    <source>
        <dbReference type="SAM" id="MobiDB-lite"/>
    </source>
</evidence>
<organism evidence="2">
    <name type="scientific">Ignisphaera aggregans</name>
    <dbReference type="NCBI Taxonomy" id="334771"/>
    <lineage>
        <taxon>Archaea</taxon>
        <taxon>Thermoproteota</taxon>
        <taxon>Thermoprotei</taxon>
        <taxon>Desulfurococcales</taxon>
        <taxon>Desulfurococcaceae</taxon>
        <taxon>Ignisphaera</taxon>
    </lineage>
</organism>
<accession>A0A7J3Z614</accession>
<sequence>MPFQHHTPTPPPSPLYVVMAPSTLLLRGNLEAVARLCFSSHINTTNIHTNHSIGKALSTEKNPDSLPPLDGV</sequence>
<comment type="caution">
    <text evidence="2">The sequence shown here is derived from an EMBL/GenBank/DDBJ whole genome shotgun (WGS) entry which is preliminary data.</text>
</comment>
<feature type="region of interest" description="Disordered" evidence="1">
    <location>
        <begin position="53"/>
        <end position="72"/>
    </location>
</feature>
<dbReference type="AlphaFoldDB" id="A0A7J3Z614"/>
<dbReference type="EMBL" id="DRYQ01000031">
    <property type="protein sequence ID" value="HHQ50180.1"/>
    <property type="molecule type" value="Genomic_DNA"/>
</dbReference>